<dbReference type="Proteomes" id="UP000249248">
    <property type="component" value="Unassembled WGS sequence"/>
</dbReference>
<keyword evidence="2" id="KW-1185">Reference proteome</keyword>
<organism evidence="1 2">
    <name type="scientific">Putridiphycobacter roseus</name>
    <dbReference type="NCBI Taxonomy" id="2219161"/>
    <lineage>
        <taxon>Bacteria</taxon>
        <taxon>Pseudomonadati</taxon>
        <taxon>Bacteroidota</taxon>
        <taxon>Flavobacteriia</taxon>
        <taxon>Flavobacteriales</taxon>
        <taxon>Crocinitomicaceae</taxon>
        <taxon>Putridiphycobacter</taxon>
    </lineage>
</organism>
<name>A0A2W1MZM7_9FLAO</name>
<evidence type="ECO:0008006" key="3">
    <source>
        <dbReference type="Google" id="ProtNLM"/>
    </source>
</evidence>
<dbReference type="EMBL" id="QKSB01000006">
    <property type="protein sequence ID" value="PZE16720.1"/>
    <property type="molecule type" value="Genomic_DNA"/>
</dbReference>
<reference evidence="1 2" key="1">
    <citation type="submission" date="2018-06" db="EMBL/GenBank/DDBJ databases">
        <title>The draft genome sequence of Crocinitomix sp. SM1701.</title>
        <authorList>
            <person name="Zhang X."/>
        </authorList>
    </citation>
    <scope>NUCLEOTIDE SEQUENCE [LARGE SCALE GENOMIC DNA]</scope>
    <source>
        <strain evidence="1 2">SM1701</strain>
    </source>
</reference>
<accession>A0A2W1MZM7</accession>
<comment type="caution">
    <text evidence="1">The sequence shown here is derived from an EMBL/GenBank/DDBJ whole genome shotgun (WGS) entry which is preliminary data.</text>
</comment>
<dbReference type="Pfam" id="PF11751">
    <property type="entry name" value="PorP_SprF"/>
    <property type="match status" value="1"/>
</dbReference>
<proteinExistence type="predicted"/>
<dbReference type="OrthoDB" id="1466107at2"/>
<dbReference type="RefSeq" id="WP_111063329.1">
    <property type="nucleotide sequence ID" value="NZ_JBHUCU010000007.1"/>
</dbReference>
<sequence>MQIPGNFDKWMFNYKEGNLSAEELDYFQKYMLHNPEYFEDVEAWRHAQIPKETFEYAGMEQLLQTQSVFQKYGKWAALLLLLLLSGASIQFFSNPFSKINTPIYSLRAHTGESYLGANTGDNNANAQEEALSPITSVNSSRQGVSTLLGSLKKENSNTASKNVTGINDGEDTWNNTAYGSEYAVGKNGKKVLRDEVSKLNGNNVSHQGAYAHNPKFEQRITKEGFKERKSKSWQYKLRSLVRKIDKVSGYPIALVNLRDPEIIIPNKNLLNFNPGFTGSSGNFRIGTDYRNQWMGQSNQSQLSTLYFDSYASGIQGGVGGSITYQDYNYGGFQNIVANFYYSPKFVLGKNIVFEPALKLSMGRMHKNTDKIGPNSLIELDRGRVLKAKSEFSTIKTSNDLWFKDYGLGFVLNTKWFYLGGFADNLYGHDESIYVSDADLRLNSTVLYTGVIGFDYQSKDRKTTLSPFVTYYQHGQKEEFWAGATAQFNWLTIGASYSSNKEYAGSVGLKFKTFRLNYQLDNVDSELLAGNFVSHNLGIRFNTKNKTIR</sequence>
<evidence type="ECO:0000313" key="2">
    <source>
        <dbReference type="Proteomes" id="UP000249248"/>
    </source>
</evidence>
<gene>
    <name evidence="1" type="ORF">DNU06_10685</name>
</gene>
<dbReference type="InterPro" id="IPR019861">
    <property type="entry name" value="PorP/SprF_Bacteroidetes"/>
</dbReference>
<protein>
    <recommendedName>
        <fullName evidence="3">Type IX secretion system membrane protein PorP/SprF</fullName>
    </recommendedName>
</protein>
<dbReference type="AlphaFoldDB" id="A0A2W1MZM7"/>
<evidence type="ECO:0000313" key="1">
    <source>
        <dbReference type="EMBL" id="PZE16720.1"/>
    </source>
</evidence>
<dbReference type="NCBIfam" id="TIGR03519">
    <property type="entry name" value="T9SS_PorP_fam"/>
    <property type="match status" value="1"/>
</dbReference>